<dbReference type="RefSeq" id="WP_326510410.1">
    <property type="nucleotide sequence ID" value="NZ_JAWIIV010000080.1"/>
</dbReference>
<name>A0ABU6JJW1_9BURK</name>
<reference evidence="2 3" key="1">
    <citation type="submission" date="2023-10" db="EMBL/GenBank/DDBJ databases">
        <title>Noviherbaspirillum sp. CPCC 100848 genome assembly.</title>
        <authorList>
            <person name="Li X.Y."/>
            <person name="Fang X.M."/>
        </authorList>
    </citation>
    <scope>NUCLEOTIDE SEQUENCE [LARGE SCALE GENOMIC DNA]</scope>
    <source>
        <strain evidence="2 3">CPCC 100848</strain>
    </source>
</reference>
<gene>
    <name evidence="2" type="ORF">RY831_32330</name>
</gene>
<evidence type="ECO:0000256" key="1">
    <source>
        <dbReference type="SAM" id="MobiDB-lite"/>
    </source>
</evidence>
<feature type="compositionally biased region" description="Basic and acidic residues" evidence="1">
    <location>
        <begin position="11"/>
        <end position="20"/>
    </location>
</feature>
<dbReference type="EMBL" id="JAWIIV010000080">
    <property type="protein sequence ID" value="MEC4723808.1"/>
    <property type="molecule type" value="Genomic_DNA"/>
</dbReference>
<comment type="caution">
    <text evidence="2">The sequence shown here is derived from an EMBL/GenBank/DDBJ whole genome shotgun (WGS) entry which is preliminary data.</text>
</comment>
<evidence type="ECO:0000313" key="2">
    <source>
        <dbReference type="EMBL" id="MEC4723808.1"/>
    </source>
</evidence>
<proteinExistence type="predicted"/>
<accession>A0ABU6JJW1</accession>
<protein>
    <recommendedName>
        <fullName evidence="4">Transposase</fullName>
    </recommendedName>
</protein>
<sequence>MKIFTSPGEDIAGHDGDVRLNTHRGRDKFRLSYKRLFREIIQTLLSIYDVLPYLLTSEKWIVLKLFLHIVAVVGYERDALGDLSRLGQVQKEYNQAMA</sequence>
<keyword evidence="3" id="KW-1185">Reference proteome</keyword>
<dbReference type="Proteomes" id="UP001352263">
    <property type="component" value="Unassembled WGS sequence"/>
</dbReference>
<evidence type="ECO:0000313" key="3">
    <source>
        <dbReference type="Proteomes" id="UP001352263"/>
    </source>
</evidence>
<organism evidence="2 3">
    <name type="scientific">Noviherbaspirillum album</name>
    <dbReference type="NCBI Taxonomy" id="3080276"/>
    <lineage>
        <taxon>Bacteria</taxon>
        <taxon>Pseudomonadati</taxon>
        <taxon>Pseudomonadota</taxon>
        <taxon>Betaproteobacteria</taxon>
        <taxon>Burkholderiales</taxon>
        <taxon>Oxalobacteraceae</taxon>
        <taxon>Noviherbaspirillum</taxon>
    </lineage>
</organism>
<evidence type="ECO:0008006" key="4">
    <source>
        <dbReference type="Google" id="ProtNLM"/>
    </source>
</evidence>
<feature type="region of interest" description="Disordered" evidence="1">
    <location>
        <begin position="1"/>
        <end position="21"/>
    </location>
</feature>